<comment type="similarity">
    <text evidence="1">Belongs to the peptidase C40 family.</text>
</comment>
<dbReference type="InterPro" id="IPR000064">
    <property type="entry name" value="NLP_P60_dom"/>
</dbReference>
<keyword evidence="8" id="KW-1185">Reference proteome</keyword>
<dbReference type="RefSeq" id="WP_377946144.1">
    <property type="nucleotide sequence ID" value="NZ_JBHUCX010000101.1"/>
</dbReference>
<evidence type="ECO:0000256" key="1">
    <source>
        <dbReference type="ARBA" id="ARBA00007074"/>
    </source>
</evidence>
<keyword evidence="2" id="KW-0645">Protease</keyword>
<evidence type="ECO:0000313" key="8">
    <source>
        <dbReference type="Proteomes" id="UP001597079"/>
    </source>
</evidence>
<proteinExistence type="inferred from homology"/>
<evidence type="ECO:0000259" key="6">
    <source>
        <dbReference type="PROSITE" id="PS51935"/>
    </source>
</evidence>
<dbReference type="Pfam" id="PF00877">
    <property type="entry name" value="NLPC_P60"/>
    <property type="match status" value="1"/>
</dbReference>
<evidence type="ECO:0000256" key="4">
    <source>
        <dbReference type="ARBA" id="ARBA00022807"/>
    </source>
</evidence>
<accession>A0ABW4JNU5</accession>
<organism evidence="7 8">
    <name type="scientific">Alicyclobacillus fodiniaquatilis</name>
    <dbReference type="NCBI Taxonomy" id="1661150"/>
    <lineage>
        <taxon>Bacteria</taxon>
        <taxon>Bacillati</taxon>
        <taxon>Bacillota</taxon>
        <taxon>Bacilli</taxon>
        <taxon>Bacillales</taxon>
        <taxon>Alicyclobacillaceae</taxon>
        <taxon>Alicyclobacillus</taxon>
    </lineage>
</organism>
<dbReference type="InterPro" id="IPR038765">
    <property type="entry name" value="Papain-like_cys_pep_sf"/>
</dbReference>
<dbReference type="Proteomes" id="UP001597079">
    <property type="component" value="Unassembled WGS sequence"/>
</dbReference>
<keyword evidence="4" id="KW-0788">Thiol protease</keyword>
<reference evidence="8" key="1">
    <citation type="journal article" date="2019" name="Int. J. Syst. Evol. Microbiol.">
        <title>The Global Catalogue of Microorganisms (GCM) 10K type strain sequencing project: providing services to taxonomists for standard genome sequencing and annotation.</title>
        <authorList>
            <consortium name="The Broad Institute Genomics Platform"/>
            <consortium name="The Broad Institute Genome Sequencing Center for Infectious Disease"/>
            <person name="Wu L."/>
            <person name="Ma J."/>
        </authorList>
    </citation>
    <scope>NUCLEOTIDE SEQUENCE [LARGE SCALE GENOMIC DNA]</scope>
    <source>
        <strain evidence="8">CGMCC 1.12286</strain>
    </source>
</reference>
<dbReference type="SUPFAM" id="SSF54001">
    <property type="entry name" value="Cysteine proteinases"/>
    <property type="match status" value="1"/>
</dbReference>
<evidence type="ECO:0000256" key="5">
    <source>
        <dbReference type="SAM" id="SignalP"/>
    </source>
</evidence>
<dbReference type="EMBL" id="JBHUCX010000101">
    <property type="protein sequence ID" value="MFD1678137.1"/>
    <property type="molecule type" value="Genomic_DNA"/>
</dbReference>
<evidence type="ECO:0000256" key="3">
    <source>
        <dbReference type="ARBA" id="ARBA00022801"/>
    </source>
</evidence>
<feature type="domain" description="NlpC/P60" evidence="6">
    <location>
        <begin position="122"/>
        <end position="246"/>
    </location>
</feature>
<keyword evidence="5" id="KW-0732">Signal</keyword>
<keyword evidence="3" id="KW-0378">Hydrolase</keyword>
<name>A0ABW4JNU5_9BACL</name>
<dbReference type="InterPro" id="IPR051202">
    <property type="entry name" value="Peptidase_C40"/>
</dbReference>
<dbReference type="PANTHER" id="PTHR47053">
    <property type="entry name" value="MUREIN DD-ENDOPEPTIDASE MEPH-RELATED"/>
    <property type="match status" value="1"/>
</dbReference>
<protein>
    <submittedName>
        <fullName evidence="7">NlpC/P60 family protein</fullName>
    </submittedName>
</protein>
<sequence length="246" mass="26371">MHRKTLIAGLVSISTLASLGAPIAMASTTKSAVTVLHNAYLISAPKTGSTKLKLERIGTQLTLESGSNKYWWHVKDPSGKVGYITSNTYYTAQAESSSVQLPPGISLDPSITPIASVNATSTAKFNAILKVAKSKLGTPYELDHNEDRGQTGFDCSNFVEYVYHHALGYLFSTASKTQYTSVGTKVAISKMQPGDLLSFDDGGHSGIYIGNNEMIQCGGGLGKVGYLSVAPGSYWYKHLSAVKRMY</sequence>
<dbReference type="PROSITE" id="PS51935">
    <property type="entry name" value="NLPC_P60"/>
    <property type="match status" value="1"/>
</dbReference>
<feature type="signal peptide" evidence="5">
    <location>
        <begin position="1"/>
        <end position="26"/>
    </location>
</feature>
<evidence type="ECO:0000256" key="2">
    <source>
        <dbReference type="ARBA" id="ARBA00022670"/>
    </source>
</evidence>
<dbReference type="Gene3D" id="3.90.1720.10">
    <property type="entry name" value="endopeptidase domain like (from Nostoc punctiforme)"/>
    <property type="match status" value="1"/>
</dbReference>
<dbReference type="PANTHER" id="PTHR47053:SF1">
    <property type="entry name" value="MUREIN DD-ENDOPEPTIDASE MEPH-RELATED"/>
    <property type="match status" value="1"/>
</dbReference>
<evidence type="ECO:0000313" key="7">
    <source>
        <dbReference type="EMBL" id="MFD1678137.1"/>
    </source>
</evidence>
<gene>
    <name evidence="7" type="ORF">ACFSB2_26055</name>
</gene>
<feature type="chain" id="PRO_5046597500" evidence="5">
    <location>
        <begin position="27"/>
        <end position="246"/>
    </location>
</feature>
<comment type="caution">
    <text evidence="7">The sequence shown here is derived from an EMBL/GenBank/DDBJ whole genome shotgun (WGS) entry which is preliminary data.</text>
</comment>